<feature type="signal peptide" evidence="5">
    <location>
        <begin position="1"/>
        <end position="33"/>
    </location>
</feature>
<evidence type="ECO:0000313" key="8">
    <source>
        <dbReference type="Proteomes" id="UP000785783"/>
    </source>
</evidence>
<protein>
    <submittedName>
        <fullName evidence="7">Penicillin-binding protein activator</fullName>
    </submittedName>
</protein>
<feature type="domain" description="Leucine-binding protein" evidence="6">
    <location>
        <begin position="98"/>
        <end position="471"/>
    </location>
</feature>
<evidence type="ECO:0000259" key="6">
    <source>
        <dbReference type="Pfam" id="PF13458"/>
    </source>
</evidence>
<keyword evidence="2 5" id="KW-0732">Signal</keyword>
<evidence type="ECO:0000256" key="4">
    <source>
        <dbReference type="SAM" id="MobiDB-lite"/>
    </source>
</evidence>
<dbReference type="AlphaFoldDB" id="A0A937HNR9"/>
<dbReference type="EMBL" id="JADHOK010000066">
    <property type="protein sequence ID" value="MBL6762066.1"/>
    <property type="molecule type" value="Genomic_DNA"/>
</dbReference>
<dbReference type="GO" id="GO:0006865">
    <property type="term" value="P:amino acid transport"/>
    <property type="evidence" value="ECO:0007669"/>
    <property type="project" value="UniProtKB-KW"/>
</dbReference>
<evidence type="ECO:0000256" key="3">
    <source>
        <dbReference type="ARBA" id="ARBA00022970"/>
    </source>
</evidence>
<proteinExistence type="inferred from homology"/>
<organism evidence="7 8">
    <name type="scientific">PS1 clade bacterium</name>
    <dbReference type="NCBI Taxonomy" id="2175152"/>
    <lineage>
        <taxon>Bacteria</taxon>
        <taxon>Pseudomonadati</taxon>
        <taxon>Pseudomonadota</taxon>
        <taxon>Alphaproteobacteria</taxon>
        <taxon>PS1 clade</taxon>
    </lineage>
</organism>
<evidence type="ECO:0000256" key="1">
    <source>
        <dbReference type="ARBA" id="ARBA00010062"/>
    </source>
</evidence>
<dbReference type="CDD" id="cd06339">
    <property type="entry name" value="PBP1_YraM_LppC_lipoprotein-like"/>
    <property type="match status" value="1"/>
</dbReference>
<keyword evidence="3" id="KW-0813">Transport</keyword>
<feature type="compositionally biased region" description="Polar residues" evidence="4">
    <location>
        <begin position="562"/>
        <end position="581"/>
    </location>
</feature>
<comment type="similarity">
    <text evidence="1">Belongs to the leucine-binding protein family.</text>
</comment>
<feature type="region of interest" description="Disordered" evidence="4">
    <location>
        <begin position="553"/>
        <end position="587"/>
    </location>
</feature>
<dbReference type="InterPro" id="IPR028081">
    <property type="entry name" value="Leu-bd"/>
</dbReference>
<evidence type="ECO:0000256" key="2">
    <source>
        <dbReference type="ARBA" id="ARBA00022729"/>
    </source>
</evidence>
<reference evidence="7" key="1">
    <citation type="submission" date="2020-10" db="EMBL/GenBank/DDBJ databases">
        <title>Microbiome of the Black Sea water column analyzed by genome centric metagenomics.</title>
        <authorList>
            <person name="Cabello-Yeves P.J."/>
            <person name="Callieri C."/>
            <person name="Picazo A."/>
            <person name="Mehrshad M."/>
            <person name="Haro-Moreno J.M."/>
            <person name="Roda-Garcia J."/>
            <person name="Dzembekova N."/>
            <person name="Slabakova V."/>
            <person name="Slabakova N."/>
            <person name="Moncheva S."/>
            <person name="Rodriguez-Valera F."/>
        </authorList>
    </citation>
    <scope>NUCLEOTIDE SEQUENCE</scope>
    <source>
        <strain evidence="7">BS307-5m-G5</strain>
    </source>
</reference>
<comment type="caution">
    <text evidence="7">The sequence shown here is derived from an EMBL/GenBank/DDBJ whole genome shotgun (WGS) entry which is preliminary data.</text>
</comment>
<dbReference type="PROSITE" id="PS51257">
    <property type="entry name" value="PROKAR_LIPOPROTEIN"/>
    <property type="match status" value="1"/>
</dbReference>
<name>A0A937HNR9_9PROT</name>
<dbReference type="InterPro" id="IPR051010">
    <property type="entry name" value="BCAA_transport"/>
</dbReference>
<evidence type="ECO:0000313" key="7">
    <source>
        <dbReference type="EMBL" id="MBL6762066.1"/>
    </source>
</evidence>
<dbReference type="Gene3D" id="3.40.50.2300">
    <property type="match status" value="4"/>
</dbReference>
<dbReference type="PANTHER" id="PTHR30483">
    <property type="entry name" value="LEUCINE-SPECIFIC-BINDING PROTEIN"/>
    <property type="match status" value="1"/>
</dbReference>
<dbReference type="Proteomes" id="UP000785783">
    <property type="component" value="Unassembled WGS sequence"/>
</dbReference>
<dbReference type="InterPro" id="IPR028082">
    <property type="entry name" value="Peripla_BP_I"/>
</dbReference>
<dbReference type="SUPFAM" id="SSF53822">
    <property type="entry name" value="Periplasmic binding protein-like I"/>
    <property type="match status" value="1"/>
</dbReference>
<evidence type="ECO:0000256" key="5">
    <source>
        <dbReference type="SAM" id="SignalP"/>
    </source>
</evidence>
<dbReference type="Pfam" id="PF13458">
    <property type="entry name" value="Peripla_BP_6"/>
    <property type="match status" value="1"/>
</dbReference>
<gene>
    <name evidence="7" type="ORF">ISQ19_05150</name>
</gene>
<keyword evidence="3" id="KW-0029">Amino-acid transport</keyword>
<accession>A0A937HNR9</accession>
<sequence length="587" mass="61927">MTAPAFRLPKYCLPKSRALISAALLSFVLAACAGGAPPLSREAGPSEQRVATAPVIIMPIDESAYPLPPPRSADTRVIGLLLPLGDERENIRALAAHLYNGAQLALFDTPHTTNGKPLVISLHDTKGTPQGAEAAAKAAIVAGADIIIGPLFGSSVAAIQPVLAGRDVPGFAFSNDASTATDGLWLLGFLPEQNIDRIVSEAIAQGLTRFGALVPEGVFGERIAASFSASVDRFGGTVVQTETYPPDAKGMFDPVRRLARYDARKAAHAAEMQRLTQEAQALLPVQSDPETGLAIAPPEEADAVFKLLGNDAPELVSAYEALDLVETLGDIPYDAVFMPEGGLALRNLAPLLPYFDIDPRRVKFIGTGLWDDPTLSQEPPLHGGWYAAPPNNNWAGFAARYQATYDTAPPRLASMAYDAVALAARLAAFDTQAPFRTELLMDPNGFSGIDGIFRLRAGGLNERGLAVQEVTRTKSRQISQPPASFVDHDRRMEAALTLAEALRRSNPDRALPQSARLTRDAGAFDASGNLGAPETLETLGTPETLETLSTLGTIVSPVESPATGTANPTSSSETLGPSGQSMPAGDQ</sequence>
<feature type="chain" id="PRO_5037896909" evidence="5">
    <location>
        <begin position="34"/>
        <end position="587"/>
    </location>
</feature>
<dbReference type="PANTHER" id="PTHR30483:SF6">
    <property type="entry name" value="PERIPLASMIC BINDING PROTEIN OF ABC TRANSPORTER FOR NATURAL AMINO ACIDS"/>
    <property type="match status" value="1"/>
</dbReference>